<comment type="caution">
    <text evidence="2">The sequence shown here is derived from an EMBL/GenBank/DDBJ whole genome shotgun (WGS) entry which is preliminary data.</text>
</comment>
<keyword evidence="3" id="KW-1185">Reference proteome</keyword>
<gene>
    <name evidence="2" type="ORF">KGMB03357_22050</name>
</gene>
<proteinExistence type="predicted"/>
<sequence>MYRIIIKKRAKKFIDKLPKQEKLRLVTAIEELPNGSDIKKMKGHDDLMRLRVGDYRVVYTVDNGELIVLVIDAGNRGEIYNRY</sequence>
<keyword evidence="1" id="KW-1277">Toxin-antitoxin system</keyword>
<dbReference type="Gene3D" id="3.30.2310.20">
    <property type="entry name" value="RelE-like"/>
    <property type="match status" value="1"/>
</dbReference>
<dbReference type="InterPro" id="IPR035093">
    <property type="entry name" value="RelE/ParE_toxin_dom_sf"/>
</dbReference>
<organism evidence="2 3">
    <name type="scientific">Anaerotignum faecicola</name>
    <dbReference type="NCBI Taxonomy" id="2358141"/>
    <lineage>
        <taxon>Bacteria</taxon>
        <taxon>Bacillati</taxon>
        <taxon>Bacillota</taxon>
        <taxon>Clostridia</taxon>
        <taxon>Lachnospirales</taxon>
        <taxon>Anaerotignaceae</taxon>
        <taxon>Anaerotignum</taxon>
    </lineage>
</organism>
<evidence type="ECO:0000313" key="2">
    <source>
        <dbReference type="EMBL" id="GCB30544.1"/>
    </source>
</evidence>
<protein>
    <recommendedName>
        <fullName evidence="4">Plasmid stabilization protein</fullName>
    </recommendedName>
</protein>
<dbReference type="InterPro" id="IPR052747">
    <property type="entry name" value="TA_system_RelE_toxin"/>
</dbReference>
<evidence type="ECO:0000313" key="3">
    <source>
        <dbReference type="Proteomes" id="UP000287361"/>
    </source>
</evidence>
<dbReference type="SUPFAM" id="SSF143011">
    <property type="entry name" value="RelE-like"/>
    <property type="match status" value="1"/>
</dbReference>
<accession>A0A401LG99</accession>
<dbReference type="InterPro" id="IPR007712">
    <property type="entry name" value="RelE/ParE_toxin"/>
</dbReference>
<evidence type="ECO:0000256" key="1">
    <source>
        <dbReference type="ARBA" id="ARBA00022649"/>
    </source>
</evidence>
<reference evidence="2 3" key="1">
    <citation type="submission" date="2018-10" db="EMBL/GenBank/DDBJ databases">
        <title>Draft Genome Sequence of Anaerotignum sp. KCTC 15736.</title>
        <authorList>
            <person name="Choi S.H."/>
            <person name="Kim J.S."/>
            <person name="Kang S.W."/>
            <person name="Lee J.S."/>
            <person name="Park S.H."/>
        </authorList>
    </citation>
    <scope>NUCLEOTIDE SEQUENCE [LARGE SCALE GENOMIC DNA]</scope>
    <source>
        <strain evidence="2 3">KCTC 15736</strain>
    </source>
</reference>
<evidence type="ECO:0008006" key="4">
    <source>
        <dbReference type="Google" id="ProtNLM"/>
    </source>
</evidence>
<dbReference type="EMBL" id="BHVZ01000014">
    <property type="protein sequence ID" value="GCB30544.1"/>
    <property type="molecule type" value="Genomic_DNA"/>
</dbReference>
<dbReference type="Proteomes" id="UP000287361">
    <property type="component" value="Unassembled WGS sequence"/>
</dbReference>
<dbReference type="AlphaFoldDB" id="A0A401LG99"/>
<dbReference type="Pfam" id="PF05016">
    <property type="entry name" value="ParE_toxin"/>
    <property type="match status" value="1"/>
</dbReference>
<dbReference type="PANTHER" id="PTHR38813:SF1">
    <property type="entry name" value="TOXIN RELE1-RELATED"/>
    <property type="match status" value="1"/>
</dbReference>
<dbReference type="PANTHER" id="PTHR38813">
    <property type="match status" value="1"/>
</dbReference>
<name>A0A401LG99_9FIRM</name>